<dbReference type="InterPro" id="IPR000620">
    <property type="entry name" value="EamA_dom"/>
</dbReference>
<evidence type="ECO:0000256" key="5">
    <source>
        <dbReference type="ARBA" id="ARBA00023136"/>
    </source>
</evidence>
<organism evidence="8 9">
    <name type="scientific">Chelatococcus caeni</name>
    <dbReference type="NCBI Taxonomy" id="1348468"/>
    <lineage>
        <taxon>Bacteria</taxon>
        <taxon>Pseudomonadati</taxon>
        <taxon>Pseudomonadota</taxon>
        <taxon>Alphaproteobacteria</taxon>
        <taxon>Hyphomicrobiales</taxon>
        <taxon>Chelatococcaceae</taxon>
        <taxon>Chelatococcus</taxon>
    </lineage>
</organism>
<evidence type="ECO:0000313" key="8">
    <source>
        <dbReference type="EMBL" id="MBB4018864.1"/>
    </source>
</evidence>
<keyword evidence="4 6" id="KW-1133">Transmembrane helix</keyword>
<evidence type="ECO:0000256" key="1">
    <source>
        <dbReference type="ARBA" id="ARBA00004651"/>
    </source>
</evidence>
<dbReference type="EMBL" id="JACIEN010000005">
    <property type="protein sequence ID" value="MBB4018864.1"/>
    <property type="molecule type" value="Genomic_DNA"/>
</dbReference>
<name>A0A840C073_9HYPH</name>
<evidence type="ECO:0000256" key="6">
    <source>
        <dbReference type="SAM" id="Phobius"/>
    </source>
</evidence>
<feature type="transmembrane region" description="Helical" evidence="6">
    <location>
        <begin position="163"/>
        <end position="182"/>
    </location>
</feature>
<evidence type="ECO:0000256" key="3">
    <source>
        <dbReference type="ARBA" id="ARBA00022692"/>
    </source>
</evidence>
<dbReference type="GO" id="GO:0005886">
    <property type="term" value="C:plasma membrane"/>
    <property type="evidence" value="ECO:0007669"/>
    <property type="project" value="UniProtKB-SubCell"/>
</dbReference>
<dbReference type="InterPro" id="IPR037185">
    <property type="entry name" value="EmrE-like"/>
</dbReference>
<feature type="transmembrane region" description="Helical" evidence="6">
    <location>
        <begin position="189"/>
        <end position="210"/>
    </location>
</feature>
<dbReference type="AlphaFoldDB" id="A0A840C073"/>
<sequence length="305" mass="31069">MSTAGAASGASAPVALEGRHIGAVLLLALLWGFNWPAVRIALDEIAPWTLRSIGLALGGAVLMGVAWMRGLPLAVPARAVPVLVLTGLLSIAAFNILLAFAQLAAPTSRAAILTFTMPLWAALFARLLLGERLDRRKRAGLLLGILGLAALGVPLVLAGAWSYGLLLALGAGMAWALGTVIGKRHPVPASALVIAGWQLLIGAAAAAAGMLAFEGLPALVLPGPKVLAALAYHVLLAQALAYLVWFAALARVPAGTMSLGTLLVPVVGVLGSMLLIGERPAVTDWLGLALLVAAAAAVLPRPRLS</sequence>
<dbReference type="PANTHER" id="PTHR32322:SF18">
    <property type="entry name" value="S-ADENOSYLMETHIONINE_S-ADENOSYLHOMOCYSTEINE TRANSPORTER"/>
    <property type="match status" value="1"/>
</dbReference>
<evidence type="ECO:0000256" key="4">
    <source>
        <dbReference type="ARBA" id="ARBA00022989"/>
    </source>
</evidence>
<feature type="transmembrane region" description="Helical" evidence="6">
    <location>
        <begin position="282"/>
        <end position="299"/>
    </location>
</feature>
<evidence type="ECO:0000313" key="9">
    <source>
        <dbReference type="Proteomes" id="UP000577362"/>
    </source>
</evidence>
<feature type="transmembrane region" description="Helical" evidence="6">
    <location>
        <begin position="48"/>
        <end position="68"/>
    </location>
</feature>
<keyword evidence="9" id="KW-1185">Reference proteome</keyword>
<dbReference type="PANTHER" id="PTHR32322">
    <property type="entry name" value="INNER MEMBRANE TRANSPORTER"/>
    <property type="match status" value="1"/>
</dbReference>
<comment type="caution">
    <text evidence="8">The sequence shown here is derived from an EMBL/GenBank/DDBJ whole genome shotgun (WGS) entry which is preliminary data.</text>
</comment>
<feature type="transmembrane region" description="Helical" evidence="6">
    <location>
        <begin position="230"/>
        <end position="250"/>
    </location>
</feature>
<proteinExistence type="predicted"/>
<dbReference type="Pfam" id="PF00892">
    <property type="entry name" value="EamA"/>
    <property type="match status" value="2"/>
</dbReference>
<feature type="domain" description="EamA" evidence="7">
    <location>
        <begin position="23"/>
        <end position="150"/>
    </location>
</feature>
<feature type="transmembrane region" description="Helical" evidence="6">
    <location>
        <begin position="80"/>
        <end position="104"/>
    </location>
</feature>
<accession>A0A840C073</accession>
<evidence type="ECO:0000256" key="2">
    <source>
        <dbReference type="ARBA" id="ARBA00022475"/>
    </source>
</evidence>
<feature type="transmembrane region" description="Helical" evidence="6">
    <location>
        <begin position="21"/>
        <end position="42"/>
    </location>
</feature>
<gene>
    <name evidence="8" type="ORF">GGR16_003911</name>
</gene>
<reference evidence="8 9" key="1">
    <citation type="submission" date="2020-08" db="EMBL/GenBank/DDBJ databases">
        <title>Genomic Encyclopedia of Type Strains, Phase IV (KMG-IV): sequencing the most valuable type-strain genomes for metagenomic binning, comparative biology and taxonomic classification.</title>
        <authorList>
            <person name="Goeker M."/>
        </authorList>
    </citation>
    <scope>NUCLEOTIDE SEQUENCE [LARGE SCALE GENOMIC DNA]</scope>
    <source>
        <strain evidence="8 9">DSM 103737</strain>
    </source>
</reference>
<protein>
    <submittedName>
        <fullName evidence="8">Drug/metabolite transporter (DMT)-like permease</fullName>
    </submittedName>
</protein>
<comment type="subcellular location">
    <subcellularLocation>
        <location evidence="1">Cell membrane</location>
        <topology evidence="1">Multi-pass membrane protein</topology>
    </subcellularLocation>
</comment>
<keyword evidence="3 6" id="KW-0812">Transmembrane</keyword>
<feature type="transmembrane region" description="Helical" evidence="6">
    <location>
        <begin position="110"/>
        <end position="129"/>
    </location>
</feature>
<dbReference type="InterPro" id="IPR050638">
    <property type="entry name" value="AA-Vitamin_Transporters"/>
</dbReference>
<dbReference type="Proteomes" id="UP000577362">
    <property type="component" value="Unassembled WGS sequence"/>
</dbReference>
<keyword evidence="5 6" id="KW-0472">Membrane</keyword>
<evidence type="ECO:0000259" key="7">
    <source>
        <dbReference type="Pfam" id="PF00892"/>
    </source>
</evidence>
<feature type="domain" description="EamA" evidence="7">
    <location>
        <begin position="163"/>
        <end position="298"/>
    </location>
</feature>
<dbReference type="RefSeq" id="WP_183317664.1">
    <property type="nucleotide sequence ID" value="NZ_JACIEN010000005.1"/>
</dbReference>
<keyword evidence="2" id="KW-1003">Cell membrane</keyword>
<feature type="transmembrane region" description="Helical" evidence="6">
    <location>
        <begin position="257"/>
        <end position="276"/>
    </location>
</feature>
<feature type="transmembrane region" description="Helical" evidence="6">
    <location>
        <begin position="141"/>
        <end position="157"/>
    </location>
</feature>
<dbReference type="Gene3D" id="1.10.3730.20">
    <property type="match status" value="1"/>
</dbReference>
<dbReference type="SUPFAM" id="SSF103481">
    <property type="entry name" value="Multidrug resistance efflux transporter EmrE"/>
    <property type="match status" value="2"/>
</dbReference>